<protein>
    <submittedName>
        <fullName evidence="1">Uncharacterized protein</fullName>
    </submittedName>
</protein>
<keyword evidence="2" id="KW-1185">Reference proteome</keyword>
<feature type="non-terminal residue" evidence="1">
    <location>
        <position position="93"/>
    </location>
</feature>
<evidence type="ECO:0000313" key="1">
    <source>
        <dbReference type="EMBL" id="MDN4163706.1"/>
    </source>
</evidence>
<gene>
    <name evidence="1" type="ORF">QWY29_20280</name>
</gene>
<dbReference type="Proteomes" id="UP001168537">
    <property type="component" value="Unassembled WGS sequence"/>
</dbReference>
<feature type="non-terminal residue" evidence="1">
    <location>
        <position position="1"/>
    </location>
</feature>
<evidence type="ECO:0000313" key="2">
    <source>
        <dbReference type="Proteomes" id="UP001168537"/>
    </source>
</evidence>
<dbReference type="RefSeq" id="WP_300963035.1">
    <property type="nucleotide sequence ID" value="NZ_JAUHJR010000149.1"/>
</dbReference>
<name>A0ABT8F0E2_9ACTN</name>
<dbReference type="EMBL" id="JAUHJR010000149">
    <property type="protein sequence ID" value="MDN4163706.1"/>
    <property type="molecule type" value="Genomic_DNA"/>
</dbReference>
<organism evidence="1 2">
    <name type="scientific">Nocardioides abyssi</name>
    <dbReference type="NCBI Taxonomy" id="3058370"/>
    <lineage>
        <taxon>Bacteria</taxon>
        <taxon>Bacillati</taxon>
        <taxon>Actinomycetota</taxon>
        <taxon>Actinomycetes</taxon>
        <taxon>Propionibacteriales</taxon>
        <taxon>Nocardioidaceae</taxon>
        <taxon>Nocardioides</taxon>
    </lineage>
</organism>
<accession>A0ABT8F0E2</accession>
<reference evidence="1" key="1">
    <citation type="submission" date="2023-06" db="EMBL/GenBank/DDBJ databases">
        <title>Draft genome sequence of Nocardioides sp. SOB72.</title>
        <authorList>
            <person name="Zhang G."/>
        </authorList>
    </citation>
    <scope>NUCLEOTIDE SEQUENCE</scope>
    <source>
        <strain evidence="1">SOB72</strain>
    </source>
</reference>
<proteinExistence type="predicted"/>
<comment type="caution">
    <text evidence="1">The sequence shown here is derived from an EMBL/GenBank/DDBJ whole genome shotgun (WGS) entry which is preliminary data.</text>
</comment>
<sequence>HMHMVVQGQDMATALQKLASEDSLDPHNALLMDFFLTAVFVARQNEYFQWKQGLLDESVFRSLHHIIFSVLETQAGQHWWQHEGHRLVAPEFV</sequence>